<evidence type="ECO:0000313" key="2">
    <source>
        <dbReference type="Proteomes" id="UP001162060"/>
    </source>
</evidence>
<gene>
    <name evidence="1" type="ORF">PM001_LOCUS20547</name>
</gene>
<organism evidence="1 2">
    <name type="scientific">Peronospora matthiolae</name>
    <dbReference type="NCBI Taxonomy" id="2874970"/>
    <lineage>
        <taxon>Eukaryota</taxon>
        <taxon>Sar</taxon>
        <taxon>Stramenopiles</taxon>
        <taxon>Oomycota</taxon>
        <taxon>Peronosporomycetes</taxon>
        <taxon>Peronosporales</taxon>
        <taxon>Peronosporaceae</taxon>
        <taxon>Peronospora</taxon>
    </lineage>
</organism>
<protein>
    <recommendedName>
        <fullName evidence="3">RxLR effector protein</fullName>
    </recommendedName>
</protein>
<reference evidence="1" key="1">
    <citation type="submission" date="2024-01" db="EMBL/GenBank/DDBJ databases">
        <authorList>
            <person name="Webb A."/>
        </authorList>
    </citation>
    <scope>NUCLEOTIDE SEQUENCE</scope>
    <source>
        <strain evidence="1">Pm1</strain>
    </source>
</reference>
<evidence type="ECO:0008006" key="3">
    <source>
        <dbReference type="Google" id="ProtNLM"/>
    </source>
</evidence>
<sequence length="245" mass="26348">MRIYVTGLAATAAFLAYSKSSSEVSAFSTTVAAHSPSATVTDTDDTVAKRRLRTFGVMDGEERVNLAGQIMEVGAKSSNAFGKDGTIKLFGQVIEANAKRPGAAAEDAAEDMIKLFGQRISKTGAKRSGPIAEQPQKLDPASIIAYYRARGEDVPIDVAFAVALRAVNDVEKKTKEKFPDLTRLALTSYVSTLVSRSKSQDEAFKVLEKVVGPDEAKKLLATIGLKRREQATTSTDKRAKRARSS</sequence>
<proteinExistence type="predicted"/>
<dbReference type="Proteomes" id="UP001162060">
    <property type="component" value="Unassembled WGS sequence"/>
</dbReference>
<accession>A0AAV1UMV1</accession>
<name>A0AAV1UMV1_9STRA</name>
<dbReference type="AlphaFoldDB" id="A0AAV1UMV1"/>
<comment type="caution">
    <text evidence="1">The sequence shown here is derived from an EMBL/GenBank/DDBJ whole genome shotgun (WGS) entry which is preliminary data.</text>
</comment>
<dbReference type="EMBL" id="CAKLBY020000221">
    <property type="protein sequence ID" value="CAK7935397.1"/>
    <property type="molecule type" value="Genomic_DNA"/>
</dbReference>
<evidence type="ECO:0000313" key="1">
    <source>
        <dbReference type="EMBL" id="CAK7935397.1"/>
    </source>
</evidence>